<evidence type="ECO:0000256" key="5">
    <source>
        <dbReference type="SAM" id="Coils"/>
    </source>
</evidence>
<dbReference type="GO" id="GO:0015846">
    <property type="term" value="P:polyamine transport"/>
    <property type="evidence" value="ECO:0007669"/>
    <property type="project" value="InterPro"/>
</dbReference>
<evidence type="ECO:0000256" key="3">
    <source>
        <dbReference type="ARBA" id="ARBA00022729"/>
    </source>
</evidence>
<feature type="transmembrane region" description="Helical" evidence="6">
    <location>
        <begin position="12"/>
        <end position="30"/>
    </location>
</feature>
<dbReference type="CDD" id="cd13590">
    <property type="entry name" value="PBP2_PotD_PotF_like"/>
    <property type="match status" value="1"/>
</dbReference>
<keyword evidence="6" id="KW-0472">Membrane</keyword>
<dbReference type="InterPro" id="IPR006059">
    <property type="entry name" value="SBP"/>
</dbReference>
<evidence type="ECO:0000256" key="6">
    <source>
        <dbReference type="SAM" id="Phobius"/>
    </source>
</evidence>
<dbReference type="PROSITE" id="PS51318">
    <property type="entry name" value="TAT"/>
    <property type="match status" value="1"/>
</dbReference>
<dbReference type="PRINTS" id="PR00909">
    <property type="entry name" value="SPERMDNBNDNG"/>
</dbReference>
<comment type="caution">
    <text evidence="8">The sequence shown here is derived from an EMBL/GenBank/DDBJ whole genome shotgun (WGS) entry which is preliminary data.</text>
</comment>
<keyword evidence="4" id="KW-0574">Periplasm</keyword>
<feature type="coiled-coil region" evidence="5">
    <location>
        <begin position="44"/>
        <end position="71"/>
    </location>
</feature>
<evidence type="ECO:0000256" key="1">
    <source>
        <dbReference type="ARBA" id="ARBA00004418"/>
    </source>
</evidence>
<sequence length="407" mass="45829">MSQPSRRSFLRTVGSIVAAGIAGAAGGYVAGSEITRSQLSGQAANVANETIRALEAEIKELKEKLAQYEIKDKEVRFYFWSETIPEQLLTFFEEKTGVKVVFDTFESSDEVFAKLFTGQMPYDVTSVTMGGMTRQEHERYLTKLDLNRIPNFKRYAFTGFIKEILNPPFDPNRDYSVPIELGTTGVSFRTDKIAEDDWPTGFRDSLFDFEGFLRKYSPRDGVKRATMIPGGVETIPVVIKAIMGKSINDITPENINEAKEILIQQKPYLATYGGPSEFVPGLAEGRFWVSETWVWQDSANNVDYVAPEEGSEIWEDSLVIPKSAKNIDAAYALINYLLEPAVQVAHVLYNSLVTPNSLAYEMLPDDVKEDTSIYPPPEVISKYEMWLNRTPEQKEMLTKAWLEVLAA</sequence>
<dbReference type="EMBL" id="DTCM01000080">
    <property type="protein sequence ID" value="HGL41322.1"/>
    <property type="molecule type" value="Genomic_DNA"/>
</dbReference>
<protein>
    <submittedName>
        <fullName evidence="8">Spermidine/putrescine ABC transporter substrate-binding protein</fullName>
    </submittedName>
</protein>
<dbReference type="GO" id="GO:0042597">
    <property type="term" value="C:periplasmic space"/>
    <property type="evidence" value="ECO:0007669"/>
    <property type="project" value="UniProtKB-SubCell"/>
</dbReference>
<dbReference type="SUPFAM" id="SSF53850">
    <property type="entry name" value="Periplasmic binding protein-like II"/>
    <property type="match status" value="1"/>
</dbReference>
<dbReference type="EMBL" id="DTAD01000083">
    <property type="protein sequence ID" value="HGN90995.1"/>
    <property type="molecule type" value="Genomic_DNA"/>
</dbReference>
<evidence type="ECO:0000256" key="2">
    <source>
        <dbReference type="ARBA" id="ARBA00022448"/>
    </source>
</evidence>
<evidence type="ECO:0000313" key="8">
    <source>
        <dbReference type="EMBL" id="HGN90995.1"/>
    </source>
</evidence>
<dbReference type="PANTHER" id="PTHR30222:SF17">
    <property type="entry name" value="SPERMIDINE_PUTRESCINE-BINDING PERIPLASMIC PROTEIN"/>
    <property type="match status" value="1"/>
</dbReference>
<organism evidence="8">
    <name type="scientific">Caldiarchaeum subterraneum</name>
    <dbReference type="NCBI Taxonomy" id="311458"/>
    <lineage>
        <taxon>Archaea</taxon>
        <taxon>Nitrososphaerota</taxon>
        <taxon>Candidatus Caldarchaeales</taxon>
        <taxon>Candidatus Caldarchaeaceae</taxon>
        <taxon>Candidatus Caldarchaeum</taxon>
    </lineage>
</organism>
<dbReference type="GO" id="GO:0019808">
    <property type="term" value="F:polyamine binding"/>
    <property type="evidence" value="ECO:0007669"/>
    <property type="project" value="InterPro"/>
</dbReference>
<dbReference type="Gene3D" id="3.40.190.10">
    <property type="entry name" value="Periplasmic binding protein-like II"/>
    <property type="match status" value="2"/>
</dbReference>
<gene>
    <name evidence="8" type="ORF">ENT82_07745</name>
    <name evidence="7" type="ORF">ENU43_06630</name>
</gene>
<keyword evidence="6" id="KW-0812">Transmembrane</keyword>
<dbReference type="AlphaFoldDB" id="A0A7C4I7N4"/>
<dbReference type="Pfam" id="PF13416">
    <property type="entry name" value="SBP_bac_8"/>
    <property type="match status" value="1"/>
</dbReference>
<reference evidence="8" key="1">
    <citation type="journal article" date="2020" name="mSystems">
        <title>Genome- and Community-Level Interaction Insights into Carbon Utilization and Element Cycling Functions of Hydrothermarchaeota in Hydrothermal Sediment.</title>
        <authorList>
            <person name="Zhou Z."/>
            <person name="Liu Y."/>
            <person name="Xu W."/>
            <person name="Pan J."/>
            <person name="Luo Z.H."/>
            <person name="Li M."/>
        </authorList>
    </citation>
    <scope>NUCLEOTIDE SEQUENCE [LARGE SCALE GENOMIC DNA]</scope>
    <source>
        <strain evidence="8">SpSt-613</strain>
        <strain evidence="7">SpSt-669</strain>
    </source>
</reference>
<dbReference type="InterPro" id="IPR006311">
    <property type="entry name" value="TAT_signal"/>
</dbReference>
<comment type="subcellular location">
    <subcellularLocation>
        <location evidence="1">Periplasm</location>
    </subcellularLocation>
</comment>
<evidence type="ECO:0000313" key="7">
    <source>
        <dbReference type="EMBL" id="HGL41322.1"/>
    </source>
</evidence>
<keyword evidence="6" id="KW-1133">Transmembrane helix</keyword>
<dbReference type="InterPro" id="IPR001188">
    <property type="entry name" value="Sperm_putr-bd"/>
</dbReference>
<dbReference type="PANTHER" id="PTHR30222">
    <property type="entry name" value="SPERMIDINE/PUTRESCINE-BINDING PERIPLASMIC PROTEIN"/>
    <property type="match status" value="1"/>
</dbReference>
<keyword evidence="3" id="KW-0732">Signal</keyword>
<name>A0A7C4I7N4_CALS0</name>
<evidence type="ECO:0000256" key="4">
    <source>
        <dbReference type="ARBA" id="ARBA00022764"/>
    </source>
</evidence>
<keyword evidence="5" id="KW-0175">Coiled coil</keyword>
<accession>A0A7C4I7N4</accession>
<proteinExistence type="predicted"/>
<keyword evidence="2" id="KW-0813">Transport</keyword>